<comment type="caution">
    <text evidence="1">The sequence shown here is derived from an EMBL/GenBank/DDBJ whole genome shotgun (WGS) entry which is preliminary data.</text>
</comment>
<evidence type="ECO:0000313" key="2">
    <source>
        <dbReference type="Proteomes" id="UP001630127"/>
    </source>
</evidence>
<evidence type="ECO:0000313" key="1">
    <source>
        <dbReference type="EMBL" id="KAL3533596.1"/>
    </source>
</evidence>
<keyword evidence="2" id="KW-1185">Reference proteome</keyword>
<name>A0ABD3AQX1_9GENT</name>
<dbReference type="Proteomes" id="UP001630127">
    <property type="component" value="Unassembled WGS sequence"/>
</dbReference>
<organism evidence="1 2">
    <name type="scientific">Cinchona calisaya</name>
    <dbReference type="NCBI Taxonomy" id="153742"/>
    <lineage>
        <taxon>Eukaryota</taxon>
        <taxon>Viridiplantae</taxon>
        <taxon>Streptophyta</taxon>
        <taxon>Embryophyta</taxon>
        <taxon>Tracheophyta</taxon>
        <taxon>Spermatophyta</taxon>
        <taxon>Magnoliopsida</taxon>
        <taxon>eudicotyledons</taxon>
        <taxon>Gunneridae</taxon>
        <taxon>Pentapetalae</taxon>
        <taxon>asterids</taxon>
        <taxon>lamiids</taxon>
        <taxon>Gentianales</taxon>
        <taxon>Rubiaceae</taxon>
        <taxon>Cinchonoideae</taxon>
        <taxon>Cinchoneae</taxon>
        <taxon>Cinchona</taxon>
    </lineage>
</organism>
<reference evidence="1 2" key="1">
    <citation type="submission" date="2024-11" db="EMBL/GenBank/DDBJ databases">
        <title>A near-complete genome assembly of Cinchona calisaya.</title>
        <authorList>
            <person name="Lian D.C."/>
            <person name="Zhao X.W."/>
            <person name="Wei L."/>
        </authorList>
    </citation>
    <scope>NUCLEOTIDE SEQUENCE [LARGE SCALE GENOMIC DNA]</scope>
    <source>
        <tissue evidence="1">Nenye</tissue>
    </source>
</reference>
<accession>A0ABD3AQX1</accession>
<dbReference type="AlphaFoldDB" id="A0ABD3AQX1"/>
<gene>
    <name evidence="1" type="ORF">ACH5RR_007117</name>
</gene>
<dbReference type="EMBL" id="JBJUIK010000003">
    <property type="protein sequence ID" value="KAL3533596.1"/>
    <property type="molecule type" value="Genomic_DNA"/>
</dbReference>
<protein>
    <submittedName>
        <fullName evidence="1">Uncharacterized protein</fullName>
    </submittedName>
</protein>
<sequence length="185" mass="21294">MAAIMEKADENVLPSVHKEVSETFSTRPSDLGYLTFIQNFVQGLASPMAGVLTISYDRPMVLAVGTLCLPHHLRENKTLEIVFPKECRKLVKYAAQLANTICYAVRHLPLPKDVHTYDKILKERKEHLFGALLWKNTMHYDCKMLKAKGKDLLTSCPYDWIEQDERKSMCDWFEDPKFKVSMNIA</sequence>
<proteinExistence type="predicted"/>